<dbReference type="RefSeq" id="WP_350939023.1">
    <property type="nucleotide sequence ID" value="NZ_JAYWLC010000024.1"/>
</dbReference>
<dbReference type="PANTHER" id="PTHR30006">
    <property type="entry name" value="THIAMINE-BINDING PERIPLASMIC PROTEIN-RELATED"/>
    <property type="match status" value="1"/>
</dbReference>
<dbReference type="Pfam" id="PF13416">
    <property type="entry name" value="SBP_bac_8"/>
    <property type="match status" value="1"/>
</dbReference>
<sequence length="345" mass="37730">MTRPYTLAALLVGSTIAAQALVSKAHAENIVVSGYGGLWSETFETCFAAPYREKTGNTVSITLGAPNQWVNQLAAATGKPPIDLLMISSSGALDAIDKGLVEPIDEARVPNYARIDPQFRDFTKGLGSVYVYGAMGLTYDTRTVETPPATWEDFVEGTVEGKWRASIPGLNYGSSGLASTVWMLEHVAGGNTDNVDHAIEDIRRMRASGNLIFWNNANDFINQISSGEADIGMYWDGRSWAFIDDGHPEIAYANPAPGSVAAMTWVQKLKGSPDTAWDLMNIILSAEGQSCYTEKMRYGMSNMDVTYSPEVTPQITKLDEIVIPPFAEITAELPKWVDQWNRTIQ</sequence>
<gene>
    <name evidence="3" type="ORF">VSX56_18075</name>
</gene>
<comment type="caution">
    <text evidence="3">The sequence shown here is derived from an EMBL/GenBank/DDBJ whole genome shotgun (WGS) entry which is preliminary data.</text>
</comment>
<reference evidence="3 4" key="2">
    <citation type="submission" date="2024-06" db="EMBL/GenBank/DDBJ databases">
        <title>Thioclava kandeliae sp. nov. from a rhizosphere soil sample of Kandelia candel in a mangrove.</title>
        <authorList>
            <person name="Mu T."/>
        </authorList>
    </citation>
    <scope>NUCLEOTIDE SEQUENCE [LARGE SCALE GENOMIC DNA]</scope>
    <source>
        <strain evidence="3 4">CPCC 100088</strain>
    </source>
</reference>
<accession>A0ABV1SM53</accession>
<dbReference type="InterPro" id="IPR006059">
    <property type="entry name" value="SBP"/>
</dbReference>
<organism evidence="3 4">
    <name type="scientific">Thioclava kandeliae</name>
    <dbReference type="NCBI Taxonomy" id="3070818"/>
    <lineage>
        <taxon>Bacteria</taxon>
        <taxon>Pseudomonadati</taxon>
        <taxon>Pseudomonadota</taxon>
        <taxon>Alphaproteobacteria</taxon>
        <taxon>Rhodobacterales</taxon>
        <taxon>Paracoccaceae</taxon>
        <taxon>Thioclava</taxon>
    </lineage>
</organism>
<name>A0ABV1SM53_9RHOB</name>
<feature type="chain" id="PRO_5046947021" evidence="2">
    <location>
        <begin position="21"/>
        <end position="345"/>
    </location>
</feature>
<evidence type="ECO:0000256" key="1">
    <source>
        <dbReference type="ARBA" id="ARBA00022729"/>
    </source>
</evidence>
<evidence type="ECO:0000256" key="2">
    <source>
        <dbReference type="SAM" id="SignalP"/>
    </source>
</evidence>
<evidence type="ECO:0000313" key="3">
    <source>
        <dbReference type="EMBL" id="MER5173676.1"/>
    </source>
</evidence>
<keyword evidence="1 2" id="KW-0732">Signal</keyword>
<keyword evidence="4" id="KW-1185">Reference proteome</keyword>
<proteinExistence type="predicted"/>
<evidence type="ECO:0000313" key="4">
    <source>
        <dbReference type="Proteomes" id="UP001438953"/>
    </source>
</evidence>
<protein>
    <submittedName>
        <fullName evidence="3">Extracellular solute-binding protein</fullName>
    </submittedName>
</protein>
<dbReference type="SUPFAM" id="SSF53850">
    <property type="entry name" value="Periplasmic binding protein-like II"/>
    <property type="match status" value="1"/>
</dbReference>
<feature type="signal peptide" evidence="2">
    <location>
        <begin position="1"/>
        <end position="20"/>
    </location>
</feature>
<dbReference type="EMBL" id="JAYWLC010000024">
    <property type="protein sequence ID" value="MER5173676.1"/>
    <property type="molecule type" value="Genomic_DNA"/>
</dbReference>
<reference evidence="3 4" key="1">
    <citation type="submission" date="2024-01" db="EMBL/GenBank/DDBJ databases">
        <authorList>
            <person name="Deng Y."/>
            <person name="Su J."/>
        </authorList>
    </citation>
    <scope>NUCLEOTIDE SEQUENCE [LARGE SCALE GENOMIC DNA]</scope>
    <source>
        <strain evidence="3 4">CPCC 100088</strain>
    </source>
</reference>
<dbReference type="Gene3D" id="3.40.190.10">
    <property type="entry name" value="Periplasmic binding protein-like II"/>
    <property type="match status" value="2"/>
</dbReference>
<dbReference type="Proteomes" id="UP001438953">
    <property type="component" value="Unassembled WGS sequence"/>
</dbReference>
<dbReference type="PANTHER" id="PTHR30006:SF2">
    <property type="entry name" value="ABC TRANSPORTER SUBSTRATE-BINDING PROTEIN"/>
    <property type="match status" value="1"/>
</dbReference>